<name>A0ABU9ANF9_9BACT</name>
<dbReference type="Gene3D" id="2.80.10.50">
    <property type="match status" value="2"/>
</dbReference>
<dbReference type="Pfam" id="PF00388">
    <property type="entry name" value="PI-PLC-X"/>
    <property type="match status" value="1"/>
</dbReference>
<evidence type="ECO:0000259" key="7">
    <source>
        <dbReference type="SMART" id="SM00148"/>
    </source>
</evidence>
<dbReference type="Pfam" id="PF14200">
    <property type="entry name" value="RicinB_lectin_2"/>
    <property type="match status" value="2"/>
</dbReference>
<feature type="signal peptide" evidence="6">
    <location>
        <begin position="1"/>
        <end position="21"/>
    </location>
</feature>
<dbReference type="SUPFAM" id="SSF50370">
    <property type="entry name" value="Ricin B-like lectins"/>
    <property type="match status" value="2"/>
</dbReference>
<evidence type="ECO:0000259" key="8">
    <source>
        <dbReference type="SMART" id="SM00458"/>
    </source>
</evidence>
<dbReference type="PANTHER" id="PTHR13593:SF113">
    <property type="entry name" value="SI:DKEY-266F7.9"/>
    <property type="match status" value="1"/>
</dbReference>
<proteinExistence type="predicted"/>
<dbReference type="RefSeq" id="WP_341402661.1">
    <property type="nucleotide sequence ID" value="NZ_JBBUKT010000001.1"/>
</dbReference>
<feature type="domain" description="Ricin B lectin" evidence="8">
    <location>
        <begin position="304"/>
        <end position="443"/>
    </location>
</feature>
<dbReference type="PROSITE" id="PS50231">
    <property type="entry name" value="RICIN_B_LECTIN"/>
    <property type="match status" value="1"/>
</dbReference>
<dbReference type="InterPro" id="IPR017946">
    <property type="entry name" value="PLC-like_Pdiesterase_TIM-brl"/>
</dbReference>
<evidence type="ECO:0000256" key="3">
    <source>
        <dbReference type="ARBA" id="ARBA00019758"/>
    </source>
</evidence>
<dbReference type="EC" id="4.6.1.13" evidence="2"/>
<dbReference type="InterPro" id="IPR035992">
    <property type="entry name" value="Ricin_B-like_lectins"/>
</dbReference>
<dbReference type="Gene3D" id="3.20.20.190">
    <property type="entry name" value="Phosphatidylinositol (PI) phosphodiesterase"/>
    <property type="match status" value="1"/>
</dbReference>
<dbReference type="InterPro" id="IPR051057">
    <property type="entry name" value="PI-PLC_domain"/>
</dbReference>
<dbReference type="EMBL" id="JBBUKT010000001">
    <property type="protein sequence ID" value="MEK7949241.1"/>
    <property type="molecule type" value="Genomic_DNA"/>
</dbReference>
<keyword evidence="6" id="KW-0732">Signal</keyword>
<dbReference type="Proteomes" id="UP001371305">
    <property type="component" value="Unassembled WGS sequence"/>
</dbReference>
<evidence type="ECO:0000256" key="1">
    <source>
        <dbReference type="ARBA" id="ARBA00001316"/>
    </source>
</evidence>
<dbReference type="CDD" id="cd08586">
    <property type="entry name" value="PI-PLCc_BcPLC_like"/>
    <property type="match status" value="1"/>
</dbReference>
<organism evidence="9 10">
    <name type="scientific">Luteolibacter soli</name>
    <dbReference type="NCBI Taxonomy" id="3135280"/>
    <lineage>
        <taxon>Bacteria</taxon>
        <taxon>Pseudomonadati</taxon>
        <taxon>Verrucomicrobiota</taxon>
        <taxon>Verrucomicrobiia</taxon>
        <taxon>Verrucomicrobiales</taxon>
        <taxon>Verrucomicrobiaceae</taxon>
        <taxon>Luteolibacter</taxon>
    </lineage>
</organism>
<keyword evidence="10" id="KW-1185">Reference proteome</keyword>
<comment type="catalytic activity">
    <reaction evidence="1">
        <text>a 1,2-diacyl-sn-glycero-3-phospho-(1D-myo-inositol) = 1D-myo-inositol 1,2-cyclic phosphate + a 1,2-diacyl-sn-glycerol</text>
        <dbReference type="Rhea" id="RHEA:17093"/>
        <dbReference type="ChEBI" id="CHEBI:17815"/>
        <dbReference type="ChEBI" id="CHEBI:57880"/>
        <dbReference type="ChEBI" id="CHEBI:58484"/>
        <dbReference type="EC" id="4.6.1.13"/>
    </reaction>
</comment>
<evidence type="ECO:0000313" key="10">
    <source>
        <dbReference type="Proteomes" id="UP001371305"/>
    </source>
</evidence>
<accession>A0ABU9ANF9</accession>
<dbReference type="PANTHER" id="PTHR13593">
    <property type="match status" value="1"/>
</dbReference>
<dbReference type="InterPro" id="IPR000909">
    <property type="entry name" value="PLipase_C_PInositol-sp_X_dom"/>
</dbReference>
<feature type="chain" id="PRO_5045294366" description="1-phosphatidylinositol phosphodiesterase" evidence="6">
    <location>
        <begin position="22"/>
        <end position="668"/>
    </location>
</feature>
<sequence>MAKALRILVLLLFCLATNARAAGNNWMTLLNGTLPLSQYSLPGTHDSGARYEPLSGTAKCQNLTIAEQLNAGVRFLDIRCRHLNDAFVIHHGQVYQNINFADVLNDTIGFLNANPGEAVIMSVKEEYDPSGNTRSFEATFDAYTSQSPGKWYLGASIPTLDAARGKIVLFRRFGASSTPKGIDASNWPDNTTFSTGGTLRVQDNYNVPDNNAKWNQILAILNEARYGGPGTLYVNFSSGVRSGTFGIPDITTVSNNINPRLTTYFNANPSGRFGAILMDFADAAKASQIYNTNAPTGRAVQHPAHFMIVNRNSAKAIDLISGNTANGAQVNQWTYDYNGPNQRWSLAPTENVDHFRIVSWVSGKCACIENDATTTGAKVHAWDYTGNNPAQQFDLIDAGNGYFKLRNVNSGLVLEITNAGTANNDRIQQNTDTGSANQQWRLQPWGDYFIRASTGKYICIEGSGNSNGNRIVQYAWENNLWFLWRLDGVTNGHLKASSLNAPARVLCVPNASITAGIDCHLYDYSTANTGDQKLRILPKTNGLFKFYFVHDGMAWDIPGGQTANLVPLEQYPDNANSWQEFQLERAVIPGNPRGLIIPTVSMNRGISSAVLTWPSQVGYLYQPEWSDNLVSWQKVVPSALTGTGSTLTATHTGIATRRFYRIVISPAS</sequence>
<feature type="domain" description="Phosphatidylinositol-specific phospholipase C X" evidence="7">
    <location>
        <begin position="33"/>
        <end position="172"/>
    </location>
</feature>
<evidence type="ECO:0000256" key="4">
    <source>
        <dbReference type="ARBA" id="ARBA00030474"/>
    </source>
</evidence>
<evidence type="ECO:0000313" key="9">
    <source>
        <dbReference type="EMBL" id="MEK7949241.1"/>
    </source>
</evidence>
<evidence type="ECO:0000256" key="6">
    <source>
        <dbReference type="SAM" id="SignalP"/>
    </source>
</evidence>
<dbReference type="PROSITE" id="PS50007">
    <property type="entry name" value="PIPLC_X_DOMAIN"/>
    <property type="match status" value="1"/>
</dbReference>
<evidence type="ECO:0000256" key="2">
    <source>
        <dbReference type="ARBA" id="ARBA00012581"/>
    </source>
</evidence>
<gene>
    <name evidence="9" type="ORF">WKV53_01965</name>
</gene>
<dbReference type="SMART" id="SM00148">
    <property type="entry name" value="PLCXc"/>
    <property type="match status" value="1"/>
</dbReference>
<comment type="caution">
    <text evidence="9">The sequence shown here is derived from an EMBL/GenBank/DDBJ whole genome shotgun (WGS) entry which is preliminary data.</text>
</comment>
<dbReference type="CDD" id="cd00161">
    <property type="entry name" value="beta-trefoil_Ricin-like"/>
    <property type="match status" value="3"/>
</dbReference>
<evidence type="ECO:0000256" key="5">
    <source>
        <dbReference type="ARBA" id="ARBA00030782"/>
    </source>
</evidence>
<reference evidence="9 10" key="1">
    <citation type="submission" date="2024-04" db="EMBL/GenBank/DDBJ databases">
        <title>Luteolibacter sp. isolated from soil.</title>
        <authorList>
            <person name="An J."/>
        </authorList>
    </citation>
    <scope>NUCLEOTIDE SEQUENCE [LARGE SCALE GENOMIC DNA]</scope>
    <source>
        <strain evidence="9 10">Y139</strain>
    </source>
</reference>
<dbReference type="SUPFAM" id="SSF51695">
    <property type="entry name" value="PLC-like phosphodiesterases"/>
    <property type="match status" value="1"/>
</dbReference>
<dbReference type="SMART" id="SM00458">
    <property type="entry name" value="RICIN"/>
    <property type="match status" value="1"/>
</dbReference>
<protein>
    <recommendedName>
        <fullName evidence="3">1-phosphatidylinositol phosphodiesterase</fullName>
        <ecNumber evidence="2">4.6.1.13</ecNumber>
    </recommendedName>
    <alternativeName>
        <fullName evidence="4">Phosphatidylinositol diacylglycerol-lyase</fullName>
    </alternativeName>
    <alternativeName>
        <fullName evidence="5">Phosphatidylinositol-specific phospholipase C</fullName>
    </alternativeName>
</protein>
<dbReference type="InterPro" id="IPR000772">
    <property type="entry name" value="Ricin_B_lectin"/>
</dbReference>